<accession>A0A162TZ47</accession>
<dbReference type="EMBL" id="LWAE01000001">
    <property type="protein sequence ID" value="KZL93241.1"/>
    <property type="molecule type" value="Genomic_DNA"/>
</dbReference>
<reference evidence="1 2" key="1">
    <citation type="submission" date="2016-04" db="EMBL/GenBank/DDBJ databases">
        <title>Genome sequence of Clostridium magnum DSM 2767.</title>
        <authorList>
            <person name="Poehlein A."/>
            <person name="Uhlig R."/>
            <person name="Fischer R."/>
            <person name="Bahl H."/>
            <person name="Daniel R."/>
        </authorList>
    </citation>
    <scope>NUCLEOTIDE SEQUENCE [LARGE SCALE GENOMIC DNA]</scope>
    <source>
        <strain evidence="1 2">DSM 2767</strain>
    </source>
</reference>
<gene>
    <name evidence="1" type="ORF">CLMAG_02640</name>
</gene>
<dbReference type="RefSeq" id="WP_066616808.1">
    <property type="nucleotide sequence ID" value="NZ_FQXL01000017.1"/>
</dbReference>
<keyword evidence="2" id="KW-1185">Reference proteome</keyword>
<evidence type="ECO:0000313" key="2">
    <source>
        <dbReference type="Proteomes" id="UP000076603"/>
    </source>
</evidence>
<dbReference type="AlphaFoldDB" id="A0A162TZ47"/>
<protein>
    <recommendedName>
        <fullName evidence="3">ComEC family competence protein</fullName>
    </recommendedName>
</protein>
<dbReference type="InterPro" id="IPR052159">
    <property type="entry name" value="Competence_DNA_uptake"/>
</dbReference>
<sequence>MSTIHFLNVKQGDCTWIRHNSGNITVIDVNNAQKVQAEKSYGSIVESAEYKAIQGNYNRKAYPVNPIEYLSKLGVSSVFRFVVTHPDMDHMGGIKEFFNTFKVTNLWDTNNNKEIGSFEGSPYSEDDWNFYKQLRDDTNNDLTRLTLYSGARGKFYNINENDESGGDGLYILAPTEDLVKEANEKKDYNDCSYVILYRTGNGKKIVFGGDSDNKTWEHILNTYKDDVTDVDILIAPHHGRDSGRSYEFLDVLKPKMTYFGNAKCEHLAYDAWNNRGLPKITNNQADCIITDIVGDTINIYATYETFAKGYNEHTYYDSNFKAWFLCSI</sequence>
<name>A0A162TZ47_9CLOT</name>
<dbReference type="PANTHER" id="PTHR30619">
    <property type="entry name" value="DNA INTERNALIZATION/COMPETENCE PROTEIN COMEC/REC2"/>
    <property type="match status" value="1"/>
</dbReference>
<evidence type="ECO:0008006" key="3">
    <source>
        <dbReference type="Google" id="ProtNLM"/>
    </source>
</evidence>
<organism evidence="1 2">
    <name type="scientific">Clostridium magnum DSM 2767</name>
    <dbReference type="NCBI Taxonomy" id="1121326"/>
    <lineage>
        <taxon>Bacteria</taxon>
        <taxon>Bacillati</taxon>
        <taxon>Bacillota</taxon>
        <taxon>Clostridia</taxon>
        <taxon>Eubacteriales</taxon>
        <taxon>Clostridiaceae</taxon>
        <taxon>Clostridium</taxon>
    </lineage>
</organism>
<dbReference type="SUPFAM" id="SSF56281">
    <property type="entry name" value="Metallo-hydrolase/oxidoreductase"/>
    <property type="match status" value="1"/>
</dbReference>
<evidence type="ECO:0000313" key="1">
    <source>
        <dbReference type="EMBL" id="KZL93241.1"/>
    </source>
</evidence>
<dbReference type="PANTHER" id="PTHR30619:SF1">
    <property type="entry name" value="RECOMBINATION PROTEIN 2"/>
    <property type="match status" value="1"/>
</dbReference>
<proteinExistence type="predicted"/>
<dbReference type="OrthoDB" id="9761531at2"/>
<comment type="caution">
    <text evidence="1">The sequence shown here is derived from an EMBL/GenBank/DDBJ whole genome shotgun (WGS) entry which is preliminary data.</text>
</comment>
<dbReference type="Gene3D" id="3.60.15.10">
    <property type="entry name" value="Ribonuclease Z/Hydroxyacylglutathione hydrolase-like"/>
    <property type="match status" value="1"/>
</dbReference>
<dbReference type="STRING" id="1121326.CLMAG_02640"/>
<dbReference type="InterPro" id="IPR036866">
    <property type="entry name" value="RibonucZ/Hydroxyglut_hydro"/>
</dbReference>
<dbReference type="PATRIC" id="fig|1121326.3.peg.239"/>
<dbReference type="Proteomes" id="UP000076603">
    <property type="component" value="Unassembled WGS sequence"/>
</dbReference>